<dbReference type="InterPro" id="IPR009057">
    <property type="entry name" value="Homeodomain-like_sf"/>
</dbReference>
<sequence>MAAAIQAVTDRGMSKRQAAKYFNIPRQTLCDHISGKTAPNKPQGRPPALPLEVETGVVKNVLDCAEKGFPLTRRGVLHKVGMCTVNY</sequence>
<gene>
    <name evidence="3" type="ORF">PoB_004441100</name>
</gene>
<organism evidence="3 4">
    <name type="scientific">Plakobranchus ocellatus</name>
    <dbReference type="NCBI Taxonomy" id="259542"/>
    <lineage>
        <taxon>Eukaryota</taxon>
        <taxon>Metazoa</taxon>
        <taxon>Spiralia</taxon>
        <taxon>Lophotrochozoa</taxon>
        <taxon>Mollusca</taxon>
        <taxon>Gastropoda</taxon>
        <taxon>Heterobranchia</taxon>
        <taxon>Euthyneura</taxon>
        <taxon>Panpulmonata</taxon>
        <taxon>Sacoglossa</taxon>
        <taxon>Placobranchoidea</taxon>
        <taxon>Plakobranchidae</taxon>
        <taxon>Plakobranchus</taxon>
    </lineage>
</organism>
<protein>
    <submittedName>
        <fullName evidence="3">Ligand-dependent corepressor</fullName>
    </submittedName>
</protein>
<dbReference type="GO" id="GO:0003677">
    <property type="term" value="F:DNA binding"/>
    <property type="evidence" value="ECO:0007669"/>
    <property type="project" value="UniProtKB-UniRule"/>
</dbReference>
<comment type="subcellular location">
    <subcellularLocation>
        <location evidence="1">Nucleus</location>
    </subcellularLocation>
</comment>
<name>A0AAV4B3G6_9GAST</name>
<evidence type="ECO:0000313" key="4">
    <source>
        <dbReference type="Proteomes" id="UP000735302"/>
    </source>
</evidence>
<keyword evidence="1" id="KW-0539">Nucleus</keyword>
<dbReference type="Pfam" id="PF05225">
    <property type="entry name" value="HTH_psq"/>
    <property type="match status" value="1"/>
</dbReference>
<evidence type="ECO:0000259" key="2">
    <source>
        <dbReference type="PROSITE" id="PS50960"/>
    </source>
</evidence>
<dbReference type="Proteomes" id="UP000735302">
    <property type="component" value="Unassembled WGS sequence"/>
</dbReference>
<dbReference type="SUPFAM" id="SSF46689">
    <property type="entry name" value="Homeodomain-like"/>
    <property type="match status" value="1"/>
</dbReference>
<reference evidence="3 4" key="1">
    <citation type="journal article" date="2021" name="Elife">
        <title>Chloroplast acquisition without the gene transfer in kleptoplastic sea slugs, Plakobranchus ocellatus.</title>
        <authorList>
            <person name="Maeda T."/>
            <person name="Takahashi S."/>
            <person name="Yoshida T."/>
            <person name="Shimamura S."/>
            <person name="Takaki Y."/>
            <person name="Nagai Y."/>
            <person name="Toyoda A."/>
            <person name="Suzuki Y."/>
            <person name="Arimoto A."/>
            <person name="Ishii H."/>
            <person name="Satoh N."/>
            <person name="Nishiyama T."/>
            <person name="Hasebe M."/>
            <person name="Maruyama T."/>
            <person name="Minagawa J."/>
            <person name="Obokata J."/>
            <person name="Shigenobu S."/>
        </authorList>
    </citation>
    <scope>NUCLEOTIDE SEQUENCE [LARGE SCALE GENOMIC DNA]</scope>
</reference>
<dbReference type="GO" id="GO:0005634">
    <property type="term" value="C:nucleus"/>
    <property type="evidence" value="ECO:0007669"/>
    <property type="project" value="UniProtKB-SubCell"/>
</dbReference>
<dbReference type="Gene3D" id="1.10.10.60">
    <property type="entry name" value="Homeodomain-like"/>
    <property type="match status" value="1"/>
</dbReference>
<keyword evidence="1" id="KW-0238">DNA-binding</keyword>
<dbReference type="AlphaFoldDB" id="A0AAV4B3G6"/>
<dbReference type="PROSITE" id="PS50960">
    <property type="entry name" value="HTH_PSQ"/>
    <property type="match status" value="1"/>
</dbReference>
<feature type="DNA-binding region" description="H-T-H motif" evidence="1">
    <location>
        <begin position="15"/>
        <end position="35"/>
    </location>
</feature>
<dbReference type="InterPro" id="IPR007889">
    <property type="entry name" value="HTH_Psq"/>
</dbReference>
<comment type="caution">
    <text evidence="3">The sequence shown here is derived from an EMBL/GenBank/DDBJ whole genome shotgun (WGS) entry which is preliminary data.</text>
</comment>
<evidence type="ECO:0000313" key="3">
    <source>
        <dbReference type="EMBL" id="GFO17906.1"/>
    </source>
</evidence>
<proteinExistence type="predicted"/>
<keyword evidence="4" id="KW-1185">Reference proteome</keyword>
<evidence type="ECO:0000256" key="1">
    <source>
        <dbReference type="PROSITE-ProRule" id="PRU00320"/>
    </source>
</evidence>
<feature type="domain" description="HTH psq-type" evidence="2">
    <location>
        <begin position="1"/>
        <end position="39"/>
    </location>
</feature>
<dbReference type="EMBL" id="BLXT01004907">
    <property type="protein sequence ID" value="GFO17906.1"/>
    <property type="molecule type" value="Genomic_DNA"/>
</dbReference>
<accession>A0AAV4B3G6</accession>